<evidence type="ECO:0000256" key="4">
    <source>
        <dbReference type="ARBA" id="ARBA00022833"/>
    </source>
</evidence>
<evidence type="ECO:0000256" key="6">
    <source>
        <dbReference type="SAM" id="MobiDB-lite"/>
    </source>
</evidence>
<proteinExistence type="predicted"/>
<feature type="domain" description="HAT C-terminal dimerisation" evidence="7">
    <location>
        <begin position="473"/>
        <end position="535"/>
    </location>
</feature>
<evidence type="ECO:0000313" key="8">
    <source>
        <dbReference type="EMBL" id="PFX33061.1"/>
    </source>
</evidence>
<dbReference type="GO" id="GO:0046983">
    <property type="term" value="F:protein dimerization activity"/>
    <property type="evidence" value="ECO:0007669"/>
    <property type="project" value="InterPro"/>
</dbReference>
<comment type="caution">
    <text evidence="8">The sequence shown here is derived from an EMBL/GenBank/DDBJ whole genome shotgun (WGS) entry which is preliminary data.</text>
</comment>
<keyword evidence="4" id="KW-0862">Zinc</keyword>
<protein>
    <recommendedName>
        <fullName evidence="7">HAT C-terminal dimerisation domain-containing protein</fullName>
    </recommendedName>
</protein>
<evidence type="ECO:0000256" key="1">
    <source>
        <dbReference type="ARBA" id="ARBA00004123"/>
    </source>
</evidence>
<sequence length="727" mass="81418">MPDPNVNLHLQGSQRRSEPAEIARDRSLQNTKGKYNIRGTSDTKNVSLHDRINQFPDQFLIVRGTKIFCDACKEILSSKKSVIKLHCASQKHVRSKEKSKKSKLKEQTIAEALSREKTRQDSTLPLAQQAYRQEVMEEFLKAGIPISKIDKLRSLLEKNGHRLTSSSNLAQYITLIFKQEVDTIKKELSLPGQGDMTRDVSVIFDGSTRQGEAIAKIVRFIDDQWAITQRLMRIDVCSKSVNADELARVLNEALCVEFGIRANSLLAAMRDGASVNQAALNRIQFFFPKMLNIVCFSHSSHLEAATEKIAPNIVRELQDLLSDPESLVNLKLELAVTIDVGEHFVKATYLEGDGPLVFSCYEKLKAVAEACQAPYFPNVRPVVAAIVNEDPNQRAAALEQRSKACVQPAIQWFLRKFNVDLYDAVTAFKAARVICPVTFGWLRPTQASIEALRIFPFLDNDATIDGLVRELPQYITATQDVPIECEGRKVEWWKVYEERLPTWSSAVKKVLLVQPSSAAAERVFSLLSASFHEQQENALSDYLQASEAATEKIAPNIVRQLQDLLSDPESLVNLKLELAVTIDVGEHFVKATYLEGDGPLVFSCYEKLKAVAEACQAPYFPNVRPVVAAIVNEDPNQRAAALEQRSKACVQPAIQWFLRKFNVDLYDAVTAFKAARVICPVTFGWLRPTQASIEALRIFPFLDNDATIDGLVRELPQYITATQDVPI</sequence>
<dbReference type="InterPro" id="IPR012337">
    <property type="entry name" value="RNaseH-like_sf"/>
</dbReference>
<keyword evidence="5" id="KW-0539">Nucleus</keyword>
<comment type="subcellular location">
    <subcellularLocation>
        <location evidence="1">Nucleus</location>
    </subcellularLocation>
</comment>
<accession>A0A2B4ST24</accession>
<dbReference type="EMBL" id="LSMT01000016">
    <property type="protein sequence ID" value="PFX33061.1"/>
    <property type="molecule type" value="Genomic_DNA"/>
</dbReference>
<evidence type="ECO:0000259" key="7">
    <source>
        <dbReference type="Pfam" id="PF05699"/>
    </source>
</evidence>
<dbReference type="SUPFAM" id="SSF53098">
    <property type="entry name" value="Ribonuclease H-like"/>
    <property type="match status" value="1"/>
</dbReference>
<dbReference type="InterPro" id="IPR008906">
    <property type="entry name" value="HATC_C_dom"/>
</dbReference>
<dbReference type="GO" id="GO:0005634">
    <property type="term" value="C:nucleus"/>
    <property type="evidence" value="ECO:0007669"/>
    <property type="project" value="UniProtKB-SubCell"/>
</dbReference>
<dbReference type="Proteomes" id="UP000225706">
    <property type="component" value="Unassembled WGS sequence"/>
</dbReference>
<dbReference type="InterPro" id="IPR052035">
    <property type="entry name" value="ZnF_BED_domain_contain"/>
</dbReference>
<evidence type="ECO:0000256" key="2">
    <source>
        <dbReference type="ARBA" id="ARBA00022723"/>
    </source>
</evidence>
<dbReference type="AlphaFoldDB" id="A0A2B4ST24"/>
<gene>
    <name evidence="8" type="ORF">AWC38_SpisGene2104</name>
</gene>
<dbReference type="OrthoDB" id="5980003at2759"/>
<evidence type="ECO:0000256" key="3">
    <source>
        <dbReference type="ARBA" id="ARBA00022771"/>
    </source>
</evidence>
<dbReference type="PANTHER" id="PTHR46481:SF10">
    <property type="entry name" value="ZINC FINGER BED DOMAIN-CONTAINING PROTEIN 39"/>
    <property type="match status" value="1"/>
</dbReference>
<name>A0A2B4ST24_STYPI</name>
<dbReference type="GO" id="GO:0008270">
    <property type="term" value="F:zinc ion binding"/>
    <property type="evidence" value="ECO:0007669"/>
    <property type="project" value="UniProtKB-KW"/>
</dbReference>
<keyword evidence="9" id="KW-1185">Reference proteome</keyword>
<dbReference type="PANTHER" id="PTHR46481">
    <property type="entry name" value="ZINC FINGER BED DOMAIN-CONTAINING PROTEIN 4"/>
    <property type="match status" value="1"/>
</dbReference>
<dbReference type="Pfam" id="PF05699">
    <property type="entry name" value="Dimer_Tnp_hAT"/>
    <property type="match status" value="1"/>
</dbReference>
<organism evidence="8 9">
    <name type="scientific">Stylophora pistillata</name>
    <name type="common">Smooth cauliflower coral</name>
    <dbReference type="NCBI Taxonomy" id="50429"/>
    <lineage>
        <taxon>Eukaryota</taxon>
        <taxon>Metazoa</taxon>
        <taxon>Cnidaria</taxon>
        <taxon>Anthozoa</taxon>
        <taxon>Hexacorallia</taxon>
        <taxon>Scleractinia</taxon>
        <taxon>Astrocoeniina</taxon>
        <taxon>Pocilloporidae</taxon>
        <taxon>Stylophora</taxon>
    </lineage>
</organism>
<keyword evidence="2" id="KW-0479">Metal-binding</keyword>
<feature type="region of interest" description="Disordered" evidence="6">
    <location>
        <begin position="1"/>
        <end position="22"/>
    </location>
</feature>
<keyword evidence="3" id="KW-0863">Zinc-finger</keyword>
<evidence type="ECO:0000256" key="5">
    <source>
        <dbReference type="ARBA" id="ARBA00023242"/>
    </source>
</evidence>
<evidence type="ECO:0000313" key="9">
    <source>
        <dbReference type="Proteomes" id="UP000225706"/>
    </source>
</evidence>
<reference evidence="9" key="1">
    <citation type="journal article" date="2017" name="bioRxiv">
        <title>Comparative analysis of the genomes of Stylophora pistillata and Acropora digitifera provides evidence for extensive differences between species of corals.</title>
        <authorList>
            <person name="Voolstra C.R."/>
            <person name="Li Y."/>
            <person name="Liew Y.J."/>
            <person name="Baumgarten S."/>
            <person name="Zoccola D."/>
            <person name="Flot J.-F."/>
            <person name="Tambutte S."/>
            <person name="Allemand D."/>
            <person name="Aranda M."/>
        </authorList>
    </citation>
    <scope>NUCLEOTIDE SEQUENCE [LARGE SCALE GENOMIC DNA]</scope>
</reference>